<feature type="repeat" description="PPR" evidence="3">
    <location>
        <begin position="335"/>
        <end position="369"/>
    </location>
</feature>
<dbReference type="Gene3D" id="1.25.40.10">
    <property type="entry name" value="Tetratricopeptide repeat domain"/>
    <property type="match status" value="4"/>
</dbReference>
<organism evidence="4 5">
    <name type="scientific">Rhamnella rubrinervis</name>
    <dbReference type="NCBI Taxonomy" id="2594499"/>
    <lineage>
        <taxon>Eukaryota</taxon>
        <taxon>Viridiplantae</taxon>
        <taxon>Streptophyta</taxon>
        <taxon>Embryophyta</taxon>
        <taxon>Tracheophyta</taxon>
        <taxon>Spermatophyta</taxon>
        <taxon>Magnoliopsida</taxon>
        <taxon>eudicotyledons</taxon>
        <taxon>Gunneridae</taxon>
        <taxon>Pentapetalae</taxon>
        <taxon>rosids</taxon>
        <taxon>fabids</taxon>
        <taxon>Rosales</taxon>
        <taxon>Rhamnaceae</taxon>
        <taxon>rhamnoid group</taxon>
        <taxon>Rhamneae</taxon>
        <taxon>Rhamnella</taxon>
    </lineage>
</organism>
<feature type="repeat" description="PPR" evidence="3">
    <location>
        <begin position="136"/>
        <end position="171"/>
    </location>
</feature>
<evidence type="ECO:0000313" key="4">
    <source>
        <dbReference type="EMBL" id="KAF3456621.1"/>
    </source>
</evidence>
<dbReference type="SUPFAM" id="SSF48452">
    <property type="entry name" value="TPR-like"/>
    <property type="match status" value="1"/>
</dbReference>
<dbReference type="Proteomes" id="UP000796880">
    <property type="component" value="Unassembled WGS sequence"/>
</dbReference>
<keyword evidence="2" id="KW-0677">Repeat</keyword>
<dbReference type="EMBL" id="VOIH02000001">
    <property type="protein sequence ID" value="KAF3456621.1"/>
    <property type="molecule type" value="Genomic_DNA"/>
</dbReference>
<feature type="repeat" description="PPR" evidence="3">
    <location>
        <begin position="101"/>
        <end position="135"/>
    </location>
</feature>
<feature type="repeat" description="PPR" evidence="3">
    <location>
        <begin position="370"/>
        <end position="404"/>
    </location>
</feature>
<reference evidence="4" key="1">
    <citation type="submission" date="2020-03" db="EMBL/GenBank/DDBJ databases">
        <title>A high-quality chromosome-level genome assembly of a woody plant with both climbing and erect habits, Rhamnella rubrinervis.</title>
        <authorList>
            <person name="Lu Z."/>
            <person name="Yang Y."/>
            <person name="Zhu X."/>
            <person name="Sun Y."/>
        </authorList>
    </citation>
    <scope>NUCLEOTIDE SEQUENCE</scope>
    <source>
        <strain evidence="4">BYM</strain>
        <tissue evidence="4">Leaf</tissue>
    </source>
</reference>
<feature type="repeat" description="PPR" evidence="3">
    <location>
        <begin position="243"/>
        <end position="277"/>
    </location>
</feature>
<dbReference type="InterPro" id="IPR050872">
    <property type="entry name" value="PPR_P_subfamily"/>
</dbReference>
<dbReference type="PANTHER" id="PTHR46128:SF73">
    <property type="entry name" value="CRIB DOMAIN-CONTAINING PROTEIN"/>
    <property type="match status" value="1"/>
</dbReference>
<feature type="repeat" description="PPR" evidence="3">
    <location>
        <begin position="208"/>
        <end position="242"/>
    </location>
</feature>
<dbReference type="InterPro" id="IPR011990">
    <property type="entry name" value="TPR-like_helical_dom_sf"/>
</dbReference>
<keyword evidence="5" id="KW-1185">Reference proteome</keyword>
<dbReference type="Pfam" id="PF01535">
    <property type="entry name" value="PPR"/>
    <property type="match status" value="2"/>
</dbReference>
<accession>A0A8K0MRW8</accession>
<dbReference type="PROSITE" id="PS51375">
    <property type="entry name" value="PPR"/>
    <property type="match status" value="9"/>
</dbReference>
<comment type="similarity">
    <text evidence="1">Belongs to the PPR family. P subfamily.</text>
</comment>
<name>A0A8K0MRW8_9ROSA</name>
<dbReference type="OrthoDB" id="1935909at2759"/>
<comment type="caution">
    <text evidence="4">The sequence shown here is derived from an EMBL/GenBank/DDBJ whole genome shotgun (WGS) entry which is preliminary data.</text>
</comment>
<evidence type="ECO:0000256" key="3">
    <source>
        <dbReference type="PROSITE-ProRule" id="PRU00708"/>
    </source>
</evidence>
<feature type="repeat" description="PPR" evidence="3">
    <location>
        <begin position="300"/>
        <end position="334"/>
    </location>
</feature>
<dbReference type="Pfam" id="PF13041">
    <property type="entry name" value="PPR_2"/>
    <property type="match status" value="5"/>
</dbReference>
<dbReference type="NCBIfam" id="TIGR00756">
    <property type="entry name" value="PPR"/>
    <property type="match status" value="9"/>
</dbReference>
<dbReference type="AlphaFoldDB" id="A0A8K0MRW8"/>
<evidence type="ECO:0008006" key="6">
    <source>
        <dbReference type="Google" id="ProtNLM"/>
    </source>
</evidence>
<dbReference type="PANTHER" id="PTHR46128">
    <property type="entry name" value="MITOCHONDRIAL GROUP I INTRON SPLICING FACTOR CCM1"/>
    <property type="match status" value="1"/>
</dbReference>
<protein>
    <recommendedName>
        <fullName evidence="6">Pentatricopeptide repeat-containing protein</fullName>
    </recommendedName>
</protein>
<dbReference type="InterPro" id="IPR002885">
    <property type="entry name" value="PPR_rpt"/>
</dbReference>
<proteinExistence type="inferred from homology"/>
<sequence>MINKAAAHFGNASFFTLFRSYSASGARNSTHSVNLIEKRCKSGTLELDEALGFFHSLIHIRPMPSVRAFNHLIGALSKLNHYSTVVSMFREMMNCVDFHPDNSMMTIAMKCYCRLGKMDLAFSVLAISLKRGLQPNAWTLNTLLHGLCRQSESMDDAVDFFKSIVGRGDPCDQITYATIIGALCKTQNTLKAIEIFEQMQEVGNIKSSVYCFTPIIDSLCKERHVDKALELFQDMVNQDVIPDVVTYTALFDGLIKSGRVEEAKKFFNDMIDHGISPNSGQLKKASQVLNNMIECGTLPDVVTYSTILDALCKEGRTVETLHLLEAMSETDIKPNIVTYNSLIYGLCHSGQWREATRLLDEMKDQGVLTDVVTFSTLVDALCRERMTKEALSLLHLMIQRDLKPDVITYTSLLNALCKSSQWEEATRLLKQMVSLKVFPNTMTLNLVLDALAKKEMTGKAYETFELVIEHLKTLTKTEE</sequence>
<evidence type="ECO:0000256" key="1">
    <source>
        <dbReference type="ARBA" id="ARBA00007626"/>
    </source>
</evidence>
<feature type="repeat" description="PPR" evidence="3">
    <location>
        <begin position="405"/>
        <end position="439"/>
    </location>
</feature>
<feature type="repeat" description="PPR" evidence="3">
    <location>
        <begin position="172"/>
        <end position="206"/>
    </location>
</feature>
<gene>
    <name evidence="4" type="ORF">FNV43_RR01275</name>
</gene>
<evidence type="ECO:0000256" key="2">
    <source>
        <dbReference type="ARBA" id="ARBA00022737"/>
    </source>
</evidence>
<evidence type="ECO:0000313" key="5">
    <source>
        <dbReference type="Proteomes" id="UP000796880"/>
    </source>
</evidence>